<dbReference type="InterPro" id="IPR000873">
    <property type="entry name" value="AMP-dep_synth/lig_dom"/>
</dbReference>
<dbReference type="NCBIfam" id="NF003417">
    <property type="entry name" value="PRK04813.1"/>
    <property type="match status" value="5"/>
</dbReference>
<dbReference type="SMART" id="SM00823">
    <property type="entry name" value="PKS_PP"/>
    <property type="match status" value="5"/>
</dbReference>
<feature type="region of interest" description="Disordered" evidence="7">
    <location>
        <begin position="2498"/>
        <end position="2519"/>
    </location>
</feature>
<dbReference type="Pfam" id="PF00501">
    <property type="entry name" value="AMP-binding"/>
    <property type="match status" value="5"/>
</dbReference>
<dbReference type="FunFam" id="2.30.38.10:FF:000001">
    <property type="entry name" value="Non-ribosomal peptide synthetase PvdI"/>
    <property type="match status" value="5"/>
</dbReference>
<dbReference type="PROSITE" id="PS00455">
    <property type="entry name" value="AMP_BINDING"/>
    <property type="match status" value="5"/>
</dbReference>
<organism evidence="9 10">
    <name type="scientific">Actinoplanes teichomyceticus</name>
    <dbReference type="NCBI Taxonomy" id="1867"/>
    <lineage>
        <taxon>Bacteria</taxon>
        <taxon>Bacillati</taxon>
        <taxon>Actinomycetota</taxon>
        <taxon>Actinomycetes</taxon>
        <taxon>Micromonosporales</taxon>
        <taxon>Micromonosporaceae</taxon>
        <taxon>Actinoplanes</taxon>
    </lineage>
</organism>
<dbReference type="InterPro" id="IPR042099">
    <property type="entry name" value="ANL_N_sf"/>
</dbReference>
<dbReference type="GO" id="GO:0017000">
    <property type="term" value="P:antibiotic biosynthetic process"/>
    <property type="evidence" value="ECO:0007669"/>
    <property type="project" value="UniProtKB-KW"/>
</dbReference>
<dbReference type="InterPro" id="IPR001242">
    <property type="entry name" value="Condensation_dom"/>
</dbReference>
<dbReference type="Gene3D" id="3.30.559.30">
    <property type="entry name" value="Nonribosomal peptide synthetase, condensation domain"/>
    <property type="match status" value="8"/>
</dbReference>
<evidence type="ECO:0000259" key="8">
    <source>
        <dbReference type="PROSITE" id="PS50075"/>
    </source>
</evidence>
<dbReference type="NCBIfam" id="TIGR01720">
    <property type="entry name" value="NRPS-para261"/>
    <property type="match status" value="3"/>
</dbReference>
<dbReference type="Gene3D" id="3.30.300.30">
    <property type="match status" value="5"/>
</dbReference>
<dbReference type="GO" id="GO:0044550">
    <property type="term" value="P:secondary metabolite biosynthetic process"/>
    <property type="evidence" value="ECO:0007669"/>
    <property type="project" value="UniProtKB-ARBA"/>
</dbReference>
<dbReference type="PROSITE" id="PS00012">
    <property type="entry name" value="PHOSPHOPANTETHEINE"/>
    <property type="match status" value="5"/>
</dbReference>
<evidence type="ECO:0000256" key="6">
    <source>
        <dbReference type="ARBA" id="ARBA00023194"/>
    </source>
</evidence>
<gene>
    <name evidence="9" type="ORF">FHX34_10945</name>
</gene>
<keyword evidence="4" id="KW-0597">Phosphoprotein</keyword>
<dbReference type="FunFam" id="3.30.300.30:FF:000010">
    <property type="entry name" value="Enterobactin synthetase component F"/>
    <property type="match status" value="4"/>
</dbReference>
<dbReference type="FunFam" id="3.40.50.12780:FF:000012">
    <property type="entry name" value="Non-ribosomal peptide synthetase"/>
    <property type="match status" value="2"/>
</dbReference>
<feature type="region of interest" description="Disordered" evidence="7">
    <location>
        <begin position="6415"/>
        <end position="6435"/>
    </location>
</feature>
<feature type="domain" description="Carrier" evidence="8">
    <location>
        <begin position="2521"/>
        <end position="2596"/>
    </location>
</feature>
<evidence type="ECO:0000256" key="5">
    <source>
        <dbReference type="ARBA" id="ARBA00022737"/>
    </source>
</evidence>
<proteinExistence type="inferred from homology"/>
<dbReference type="Pfam" id="PF13193">
    <property type="entry name" value="AMP-binding_C"/>
    <property type="match status" value="5"/>
</dbReference>
<dbReference type="SMART" id="SM01294">
    <property type="entry name" value="PKS_PP_betabranch"/>
    <property type="match status" value="1"/>
</dbReference>
<comment type="cofactor">
    <cofactor evidence="1">
        <name>pantetheine 4'-phosphate</name>
        <dbReference type="ChEBI" id="CHEBI:47942"/>
    </cofactor>
</comment>
<dbReference type="CDD" id="cd19531">
    <property type="entry name" value="LCL_NRPS-like"/>
    <property type="match status" value="3"/>
</dbReference>
<evidence type="ECO:0000256" key="7">
    <source>
        <dbReference type="SAM" id="MobiDB-lite"/>
    </source>
</evidence>
<keyword evidence="3" id="KW-0596">Phosphopantetheine</keyword>
<evidence type="ECO:0000313" key="9">
    <source>
        <dbReference type="EMBL" id="TWG09246.1"/>
    </source>
</evidence>
<dbReference type="CDD" id="cd17646">
    <property type="entry name" value="A_NRPS_AB3403-like"/>
    <property type="match status" value="1"/>
</dbReference>
<dbReference type="GO" id="GO:0008610">
    <property type="term" value="P:lipid biosynthetic process"/>
    <property type="evidence" value="ECO:0007669"/>
    <property type="project" value="UniProtKB-ARBA"/>
</dbReference>
<reference evidence="9 10" key="1">
    <citation type="submission" date="2019-06" db="EMBL/GenBank/DDBJ databases">
        <title>Sequencing the genomes of 1000 actinobacteria strains.</title>
        <authorList>
            <person name="Klenk H.-P."/>
        </authorList>
    </citation>
    <scope>NUCLEOTIDE SEQUENCE [LARGE SCALE GENOMIC DNA]</scope>
    <source>
        <strain evidence="9 10">DSM 43866</strain>
    </source>
</reference>
<dbReference type="Gene3D" id="3.30.559.10">
    <property type="entry name" value="Chloramphenicol acetyltransferase-like domain"/>
    <property type="match status" value="8"/>
</dbReference>
<comment type="similarity">
    <text evidence="2">Belongs to the ATP-dependent AMP-binding enzyme family.</text>
</comment>
<dbReference type="InterPro" id="IPR010071">
    <property type="entry name" value="AA_adenyl_dom"/>
</dbReference>
<feature type="compositionally biased region" description="Low complexity" evidence="7">
    <location>
        <begin position="6421"/>
        <end position="6435"/>
    </location>
</feature>
<dbReference type="GO" id="GO:0031177">
    <property type="term" value="F:phosphopantetheine binding"/>
    <property type="evidence" value="ECO:0007669"/>
    <property type="project" value="InterPro"/>
</dbReference>
<evidence type="ECO:0000256" key="1">
    <source>
        <dbReference type="ARBA" id="ARBA00001957"/>
    </source>
</evidence>
<dbReference type="InterPro" id="IPR020806">
    <property type="entry name" value="PKS_PP-bd"/>
</dbReference>
<dbReference type="CDD" id="cd05930">
    <property type="entry name" value="A_NRPS"/>
    <property type="match status" value="3"/>
</dbReference>
<dbReference type="InterPro" id="IPR025110">
    <property type="entry name" value="AMP-bd_C"/>
</dbReference>
<dbReference type="PROSITE" id="PS50075">
    <property type="entry name" value="CARRIER"/>
    <property type="match status" value="5"/>
</dbReference>
<dbReference type="FunFam" id="3.30.559.10:FF:000012">
    <property type="entry name" value="Non-ribosomal peptide synthetase"/>
    <property type="match status" value="2"/>
</dbReference>
<dbReference type="SUPFAM" id="SSF47336">
    <property type="entry name" value="ACP-like"/>
    <property type="match status" value="5"/>
</dbReference>
<feature type="domain" description="Carrier" evidence="8">
    <location>
        <begin position="1009"/>
        <end position="1083"/>
    </location>
</feature>
<dbReference type="InterPro" id="IPR009081">
    <property type="entry name" value="PP-bd_ACP"/>
</dbReference>
<dbReference type="RefSeq" id="WP_122982201.1">
    <property type="nucleotide sequence ID" value="NZ_VIWY01000009.1"/>
</dbReference>
<dbReference type="PANTHER" id="PTHR45527:SF1">
    <property type="entry name" value="FATTY ACID SYNTHASE"/>
    <property type="match status" value="1"/>
</dbReference>
<dbReference type="GO" id="GO:0043041">
    <property type="term" value="P:amino acid activation for nonribosomal peptide biosynthetic process"/>
    <property type="evidence" value="ECO:0007669"/>
    <property type="project" value="TreeGrafter"/>
</dbReference>
<dbReference type="InterPro" id="IPR023213">
    <property type="entry name" value="CAT-like_dom_sf"/>
</dbReference>
<dbReference type="EMBL" id="VIWY01000009">
    <property type="protein sequence ID" value="TWG09246.1"/>
    <property type="molecule type" value="Genomic_DNA"/>
</dbReference>
<sequence length="6666" mass="714978">MSSDQRSRVAALPEHLQRALRRRLSGAAGTTGAADRIPAAPRDQRLPLSFAQQRLWFLDRFAPGDSEYNSALALRLTGELDVAALTTAIRELVARHESLRTTFDDVDGRAVQVVHPPSPLPVPVVEVAGPRPDGAALDELLFTAYAAPFDLRTGPLVRATVFRLAPHEHVLLLAAHHIVTDGWSMGVLVDDLGTLYGQARDGGPATLAPLPVQYADFAVWQRARASGEVARRHADYWARQLAGLPVLDLPTDRPRPAVRTSHGAVHPFAVPAAVTGRLAALARAHETTLFTTLTAACALLFARYAGQDDVALGTVVSGRDRPELERLVGFFVNTVVLRSRVDPGCTVAEFLGRMRATTLDAVAHGDVAFERLIEAAGAARDVSRNPLFDVMVLLHGDRRSTPRMGDLRVEEVPLTRRAATFDVSVEFEERDGTLTGFVEYNTDLFDASTVERMTGHLLTLLDDLGGDPGRRIGQLRLLGADERRQVLAWGRGARAEHPAATFGELFEAQARRTPDVTALVCRDGTLTYRQLDARANRLARLLLRHGAGPERAVAVALPRTADAVVALLAVAKAGGVYLPLDADLPAERIGFVLDDAAPVLLLTAGPLDVAHGVARIDLTAPDTAGELAALDDRAPTDADRPARLTPAHAAYVIYTSGSTGRPKGVTVEHRQLANLFHQHRHGLSAAAGRRLRVALTAALSFDTSWEGPLLLADGHELHVIDESTRLDPAALVGYVREQRIDFLDVTPSYLQQLLPAGLFGDGAHHPGVLMLGGEALTAALWRQLGAAPATTAYNFYGPTECTVDAVSCRVAGARPLVGRPLGNLRAYVLDERLAPVPAGVAGELYLAGAQVARGYLGRPGLTAQRFLADPYGGPGERMYRTGDRVRWTADGMLDYRGRTDEQVKIRGFRIEPGEIESALLGVPGVAEAAVVARPDRAGHQRLVAYLVAAGDRPDPGALRDRLRGRLPEYMVPSAFVVLDRLPTTHTGKLDRRALPEPPVPTGDETAYVAPRTDVERRLAEIWADVLGAERVGVTDNFFALGGDSILSIQVVSRARAAGLRITSRDVFLHQRIADLAPLATAAGTPAAAPVAAGPAPLTPIQRWLLDTYGLPRHFTMSMTLDLAPDVDVPALQRALHAVAGHHEALRLAFTADPGDPVQHPADAAPAPLRICELTGDRPGPQRLAAAAALRADLDPATGRMFGAVLFRGPDQPPRLLLIAHHLVVDGVSWRILLDDLETAYRQLVAGQPVSLPPAGTPFTHWARRLAGHVAAGGLDDALPHWAACPEPLPVPVDRDGAGVAASVRTVSVRLGRADTDALLRQVPPVYRTQINDVLLSALGRVLADWTGRDRVAIALEGHGREELFDGVDLGRTVGWFTTQFPVTLDLPAGRDWGRTLLAVKERLRAVPHRGLSYEALRYLAPSATALHGRALPQVCFNYHGQWEGSDGAGLFRDRHDGIGPDLAPDLRPAYLLEVTGLVQAGELHLTWQYSDEVHDGRTVRGLAGAMVEALRAIVAHCRAPHAGGRSPGDFPLAGLDQAGVDRVAGDGRAVEDVYPLTPLQAGMVFHSLVDAGSTVYADRTTIRLAGVTDPDALAAAWQRVADRTPALRTRVVWEGVDRPLQVVHRHVDLPVTHHDWRGLSAPGRRAALDDLLAADRAVPLALTRAPLMRLAVARTADDEVLLLWTAHHVLLDGWSVGQVFAEVAQEYTAAVRGRAHAGAHRRPFRDYLAWLAGQDEGEAHRYWRTVLAGVTAPTPLPYDRQPVEAHRAESAETVRIRLTGAESTALRDAARQHGLTVNTVVQGAWALLLSRYSGEPDVVFGTTVSGRPADLPGVESMIGMFINTVPTRVVVADREPAAAWLRRLQEAQSEARRYDWVALAQLRGCTGLPPGTNLFDSVVVFENYPYDADAVAAGELRLIEARSTDTTNFPLALSAHLADGLGLELAYDPQLFDAGTARTLTDRLRRLLLAVAADPWRPLADLDWMSAAERDRVLGAWAGATCPMPATLFPDVFAEQARRTPDRTALVFRDVRLTFAEVEARANRLAHLLIRAGAGPEQVVAVTLPRGADTVVAILAVLKAGGVHLPVDPALPADRIALLCRDAGAAVILGATPPDTGDRPVLRPGDPATEAALRDCPDTAPTDADRRAPLRPGNAAYLIYTSGSTGRPKGVVVEHRQLSTLYFDHLTDLIEPEHRAAGRRLTVALTAAFSFDTSWEGLLFLAAGHRLHVIDDDVRLDPDAMVGYITEHHVDLLDLTPSYARQLVTAGLLDAGHGYPRVVMLGGEAAEPALWRELAGSHVTGYNYYGPTECAVDAVWCRVADADRPVIGRPGRNQRAYVLDRGLRPVPPGVTGELYLGGDQVARGYLDRPGLTAQRFVADPFGAGGQRLYRTGDLVRWTGDGRLEYLGRADQQIKIRGFRIEPGEIEAALLAHPDLSAAAVVAHESGPALRRLVGYLVPAAGATLPAAGELRAWLGRSLPDYLIPAAFVGVDRLPTTTSGKLDRRALPEPDFGGAGGSASVAPRTAAERLTARIWAEVLGVAGVGVTDNFFDLGGDSILSMRVTSRLREESGVRVSPRAVFDAPDLAALAALLDEAAGRPRVAPVTPAPRTGPLPLSFAQQRLWFLDRFDPGGAEYLSPLALRLRGPLDRDALAAALTGLVARHESLRTTFDTVDGRGVQVIGDPYPVAPELHDLTGRSQALPGLLAAAAGRPFDLRTGPLLRAVLAVTGADEHVLLLVLHHIVTDGWSGGVLADELGELYDAARHARPAQLPALPVQYADFAVWQRDRLTGPGLDEQIGYWRRQLAGLVPLELPTDRPRPPVRTSAGASHEFRLPAALTAGLRRLGRDHDCTLFTTLVAACQVLLSRWSGQDDITLGTVTSGREHPGLERIVGFFVNTVVLRSPVAAEESFADFLGRVRGTVRDAFARQDVPFERLVDELRPPRDTSRNPLFDVLVTLQNLPSEAPRLTGLEVTELPPPLVTASHDLTFEFEERDGTLAAAVEYNTDLFDAATVARLAGHLGVLLEAVVADPDRPVGRLPLLTAAERAQLPAYQNGPAETAPPACFPELVAAQAARTPGATALVCGSQTLTYAELDERANRLARLLLRHGCGPERIVALLLPRGADLVVAMLAAARTGAAHLCVDPDQPADRIDLVLRDAAPVLVVTTAGAGRARRALALDDPAVGERLRRASAAPLTGADRRPPRPGNTAYVIYTSGSTGRPKGVAVEHRQLVNLLAHQRTGPLADFAARHGDRPVRAALSATFAFDSSWEELLLLAGGHEVHVLGDEVRADAGAFVRYVVEHRIDLVDVTPSLARQLLAAGLLTDPRHRPDLLLVGGEAMDESLWRDLATAGVIAYNMYGPTECAVDAVAGRVGPGRPALGRPLPNLRAYVLDERLAPVPAGVAGELYLAGAQVARGYLGRPGLTAQRFLADPYGGPGERMYRTGDRARWTAAGALEFLGRADEQVKIRGFRVEPGEVEAALTAHPDVTEAVVVAHATADGGHQRLVAYLVTTGGRDPGAERLRSWLKRSLPDYLVPAVFVVLDRLPTTHTGKLDRRALPEPPVPTGDETAYVAPRTAVERRLAEIWADVLGAERVGVTDNFFALGGDSILSIQVVSRARAAGLRITSKDIFAHQSVAELALVATAELPPGAAGEPVTGPAPLTPIQRWFVGHQPDRLGHFAMSMLVDLPADVDPQVLGAALDALVAHHDALRMRLRHGPDGWTQEPAPSAAAPLTRVDLSGAGDHERPAALHRHALDAQRGLDPVTGPMLRAVLFDHGRALPPQLFLAVHHLVVDGVSWRILLDDLQRAYHDLAAGRPVALPAVGAGYTAWAHRLAAHVAAGALDDALPYWVAAGAASADLPVDRPGGNTTGSARTCTVRLPRAQTDALLRQVPPVYRTQANDVLLSALGRVLADWTGRDRVAIALEGHGRQELFDGVDLSRTVGWFTAEFPVALTVPSGDWGAVLTAVKEQLRAVPHRGLSYGALRYLSAPGSPAEVLRAQAMPRICVNYHGQWELGGDDPTGLYRGWHPGIGADVAPDTDRGYLIEVTAAVTGGRLHLDWTYAGEMFDEATVRRLAEDTLRALTGIVAYCARPEAGGRSPSDFPLARLDQAAVDRLAGDGRGVEDVYPLTPLQAGMLFHSLVDRDSGAYSDQTRARLAGVRDPRELAAAWQRVADRTPVLRTAVAWEGLAQPVQIVHAGVRVPVTHRDLRSHGAAEQDAELDRLCAADRAAGLDLTRAPLLRLTIARLTDDEVLLVWTSHHIILDGWSTAAIVGEVLEEYAAAVTGRAPRLTPRRPFRDYLSWLDAQDRAEARRYWAGVLAGLRAATPLPYDRPPAGTHRTETSQAVRMRLDPAESARLHDTARRNGLTLNTVVQGAWALLLSHHSGERDVVFGTTVSGRPAELAGVESMIGMFINTLPTRVTVDDGVDAVSWLRRLQLQQSEARRHDHASLAELRGAGELPPGAELFTSMVAFENYPVDGAATGDGPRVLAADGVDTTTFALSLTAYLDDTMRFELAYDPRLFDRDTVTALAGRLRTVLGEIAADPGRAPGRLPWCTGAELEPVLTGFNDTARPVPAGTLTDLLAEQAARTPGARAVVFEDRELSYAELDAWAARLAARLVAAGAGPGRFVAVALPRSLELVVALLAVLRSGAAYLPIETDLPRQRVAFMRDDVRPVLVLDRPESVGDGAGLPAPAAGALPAARPGDPAYVIYTSGSTGRPKGVVVPHEGIVNRLRWMQHEYRLGPDDVVLQKTPAGFDVSVWEFFWPLITGATLVVARPDGHRDPAYLARLIQDAAVTTVHFVPSMLRAFVAEPAAAGCTGLRRVLCSGEALPGDLVTAWQRLLDVPLHNLYGPTEASVDVTSFACPPGWAGAPVPIGRPVWNTRAYVLDRFLRPVPPGVPGELYLAGVQLARGYLRRPGLTAQRFLADPYGPAGTRMYRTGDVARWTPDGLLEYLGRVDHQVKIRGLRVELGEIEAALAAHPRVRAAAVLARTDRPGSPRLVGYVVADGDPAPGAGRLREHLRRSLPEHMVPAVFVTLDRLPLTGSGKLDRRALPAPQPDDPAGPAYVAPRTDAQRRVAAAFAEVLGRSRVGAEDDFFALGGDSIASIGVTSRLRAAFGVQLSPRALFDHPTVARLAAALQEPDRAPAAAIAVRRPDGPAPLSFAQQRLWFLHQLDPAGGEYHTATALRLRGELHTGALGDALSALVARQESLRTTFHTTADGHARQVVGPPYRVTPEPVDLGELPERERDERLARVLAQQERRPFDLATGPLLRPVLIRLAGDDHVLLLVLHHIVTDGWSTGVLLDELAECYAAALAGRAPNLPDLPVRYADFAAWQRERLTGEVLAEQLAYWRETLDGVARLDLPTDRPRPPVHTRSGAVHEARLPEPVATRLRALGRRHGGTLFTTLVAACQVLLSRWSGQSDVAVGTVTAGRDRAELEHLVGFFVNTVVLRGTVRPDRPFTDLLDRVRHTVHDAFAHQDVPFERLVEELQPVRDPSRTPLFEVMVVLQNLPGTRAQLPGLRAEPVELPTTTAPVDLTMEFQETADGLEMALTYNTDLFDAATVERMAAHLAELLTGIAADPDRPVAHLPMLPAAERRRLLVELNDTGAAVPPATLDELFAAQARDTPHATAILHDDDAVDYAGLDDRVNRLARLLIERGAGPESIVALLLPRSVEIIVAQLAAGRAGAAYLPVDPDYPAERIAFMLDDARPALILTRSDLAGRVSATAGPLILDDPAVTAALAAQPGKRVTAADRRAPLRPEHPAYVIYTSGSTGRPKAVTVTHAGIAGFCAAEIAHCAVRPGDRVLQFASPSFDASVLELCMALPAGAALVVPPPGPLVGEPLRQVLADRRVTHALIPPAALATLPEGGLPDLATLIAGGDACTAELVSRWAPGRRMINAYGPTEATVVATWTGPLEPGPVPPPIGRPLPDTRVYVLDACLQPVPTGVAGELYVAGPGLARGYLRRPGLTAQRFVADPFDGRGTRMYRTGDLVRWTAAGQLEFLGRADEQVKIRGFRIELGEVQAALAAHPGLAQAVVAAREDRPGVKRLVGYVVPQPGTTAPDTGALRAFLARALPEHLIPAAFVTLPRLPVTANGKVDRRALPAPDPAALDSAGHVAPRTDVERTLAGIWSDVLGLDRVGVHDNFFDSGGDSILSIQVVSRARQAGLHLSAKDLFARQSIAALAEVAAPVAGGAADRGPVVGEVPLTPIQRWFFETHTANPHHFNQAVLLELTGGVDEDALDAALAALVARHDALRAVFHPEGAGWRQELAPVEAGPVLRRHRLAAGDDEQQRAEMEKVADGLHAAFDLRRGGLFGATLFDRGGARRPYLFLLAHHLVVDGVSWRILLDDLDTVYRQLSRGEPADLGARTTSVRDWARRLAEHVAGGALDGEVAYWAAAAGPDTSPAGPDTAAGPAPAEAPAATRSVSVALTADETDVLLRAAPGVYRTRVNDVLLAALASALSGWTGSERVRIQLEGHGREEILPDVDLSRTVGWFTTMYPVTLHVPAGAGSPWRALVKSVRRQLRAIPGNGFGYGALRYLGAPEVRDRLAAGAQAPATVFNYLGQWDARAQEAGATLYHDAHPAPGQDHDPRNRRAQGLEVVGSVHGGELEFTWYYPAGRYEEPAVTAVAGSFAAALRGIVDDCRRGDG</sequence>
<dbReference type="FunFam" id="3.40.50.980:FF:000002">
    <property type="entry name" value="Enterobactin synthetase component F"/>
    <property type="match status" value="1"/>
</dbReference>
<dbReference type="Gene3D" id="3.40.50.12780">
    <property type="entry name" value="N-terminal domain of ligase-like"/>
    <property type="match status" value="1"/>
</dbReference>
<dbReference type="FunFam" id="1.10.1200.10:FF:000005">
    <property type="entry name" value="Nonribosomal peptide synthetase 1"/>
    <property type="match status" value="5"/>
</dbReference>
<accession>A0A561VC95</accession>
<feature type="domain" description="Carrier" evidence="8">
    <location>
        <begin position="5077"/>
        <end position="5152"/>
    </location>
</feature>
<keyword evidence="6" id="KW-0045">Antibiotic biosynthesis</keyword>
<dbReference type="FunFam" id="3.30.300.30:FF:000015">
    <property type="entry name" value="Nonribosomal peptide synthase SidD"/>
    <property type="match status" value="1"/>
</dbReference>
<name>A0A561VC95_ACTTI</name>
<dbReference type="Gene3D" id="1.10.1200.10">
    <property type="entry name" value="ACP-like"/>
    <property type="match status" value="5"/>
</dbReference>
<dbReference type="CDD" id="cd19534">
    <property type="entry name" value="E_NRPS"/>
    <property type="match status" value="3"/>
</dbReference>
<feature type="domain" description="Carrier" evidence="8">
    <location>
        <begin position="6132"/>
        <end position="6206"/>
    </location>
</feature>
<dbReference type="GO" id="GO:0003824">
    <property type="term" value="F:catalytic activity"/>
    <property type="evidence" value="ECO:0007669"/>
    <property type="project" value="InterPro"/>
</dbReference>
<dbReference type="InterPro" id="IPR045851">
    <property type="entry name" value="AMP-bd_C_sf"/>
</dbReference>
<dbReference type="Gene3D" id="2.30.38.10">
    <property type="entry name" value="Luciferase, Domain 3"/>
    <property type="match status" value="4"/>
</dbReference>
<dbReference type="NCBIfam" id="TIGR01733">
    <property type="entry name" value="AA-adenyl-dom"/>
    <property type="match status" value="5"/>
</dbReference>
<dbReference type="InterPro" id="IPR006162">
    <property type="entry name" value="Ppantetheine_attach_site"/>
</dbReference>
<dbReference type="Proteomes" id="UP000320239">
    <property type="component" value="Unassembled WGS sequence"/>
</dbReference>
<dbReference type="SUPFAM" id="SSF52777">
    <property type="entry name" value="CoA-dependent acyltransferases"/>
    <property type="match status" value="16"/>
</dbReference>
<dbReference type="OrthoDB" id="5476914at2"/>
<dbReference type="FunFam" id="3.40.50.980:FF:000001">
    <property type="entry name" value="Non-ribosomal peptide synthetase"/>
    <property type="match status" value="2"/>
</dbReference>
<dbReference type="NCBIfam" id="NF004282">
    <property type="entry name" value="PRK05691.1"/>
    <property type="match status" value="3"/>
</dbReference>
<dbReference type="InterPro" id="IPR020845">
    <property type="entry name" value="AMP-binding_CS"/>
</dbReference>
<feature type="domain" description="Carrier" evidence="8">
    <location>
        <begin position="3576"/>
        <end position="3650"/>
    </location>
</feature>
<dbReference type="Gene3D" id="3.40.50.980">
    <property type="match status" value="8"/>
</dbReference>
<dbReference type="CDD" id="cd19543">
    <property type="entry name" value="DCL_NRPS"/>
    <property type="match status" value="2"/>
</dbReference>
<evidence type="ECO:0000256" key="4">
    <source>
        <dbReference type="ARBA" id="ARBA00022553"/>
    </source>
</evidence>
<protein>
    <submittedName>
        <fullName evidence="9">Non-ribosomal peptide synthase protein (TIGR01720 family)/amino acid adenylation domain-containing protein</fullName>
    </submittedName>
</protein>
<dbReference type="GO" id="GO:0005737">
    <property type="term" value="C:cytoplasm"/>
    <property type="evidence" value="ECO:0007669"/>
    <property type="project" value="TreeGrafter"/>
</dbReference>
<dbReference type="InterPro" id="IPR010060">
    <property type="entry name" value="NRPS_synth"/>
</dbReference>
<dbReference type="Pfam" id="PF00668">
    <property type="entry name" value="Condensation"/>
    <property type="match status" value="8"/>
</dbReference>
<dbReference type="InterPro" id="IPR036736">
    <property type="entry name" value="ACP-like_sf"/>
</dbReference>
<keyword evidence="5" id="KW-0677">Repeat</keyword>
<evidence type="ECO:0000256" key="3">
    <source>
        <dbReference type="ARBA" id="ARBA00022450"/>
    </source>
</evidence>
<dbReference type="Pfam" id="PF00550">
    <property type="entry name" value="PP-binding"/>
    <property type="match status" value="5"/>
</dbReference>
<dbReference type="PANTHER" id="PTHR45527">
    <property type="entry name" value="NONRIBOSOMAL PEPTIDE SYNTHETASE"/>
    <property type="match status" value="1"/>
</dbReference>
<dbReference type="SUPFAM" id="SSF56801">
    <property type="entry name" value="Acetyl-CoA synthetase-like"/>
    <property type="match status" value="5"/>
</dbReference>
<dbReference type="CDD" id="cd17652">
    <property type="entry name" value="A_NRPS_CmdD_like"/>
    <property type="match status" value="1"/>
</dbReference>
<comment type="caution">
    <text evidence="9">The sequence shown here is derived from an EMBL/GenBank/DDBJ whole genome shotgun (WGS) entry which is preliminary data.</text>
</comment>
<evidence type="ECO:0000313" key="10">
    <source>
        <dbReference type="Proteomes" id="UP000320239"/>
    </source>
</evidence>
<evidence type="ECO:0000256" key="2">
    <source>
        <dbReference type="ARBA" id="ARBA00006432"/>
    </source>
</evidence>
<keyword evidence="10" id="KW-1185">Reference proteome</keyword>